<reference evidence="3" key="1">
    <citation type="submission" date="2008-08" db="EMBL/GenBank/DDBJ databases">
        <title>Nucleotide Diversity and Divergence in the Loblolly Pine Gene Space.</title>
        <authorList>
            <person name="Neale D.B."/>
            <person name="Wegrzyn J.L."/>
            <person name="Lee J.M."/>
            <person name="Eckert A.J."/>
            <person name="Liechty J.D."/>
            <person name="Stevens K.A."/>
            <person name="Langley C.H."/>
        </authorList>
    </citation>
    <scope>NUCLEOTIDE SEQUENCE</scope>
    <source>
        <strain evidence="5">4694</strain>
        <strain evidence="4">4697</strain>
        <strain evidence="3">4703</strain>
        <strain evidence="2">4706</strain>
        <tissue evidence="3">Megagametophyte</tissue>
    </source>
</reference>
<evidence type="ECO:0000313" key="5">
    <source>
        <dbReference type="EMBL" id="AFG67112.1"/>
    </source>
</evidence>
<dbReference type="EMBL" id="FJ046174">
    <property type="protein sequence ID" value="AFG67109.1"/>
    <property type="molecule type" value="Genomic_DNA"/>
</dbReference>
<feature type="non-terminal residue" evidence="3">
    <location>
        <position position="1"/>
    </location>
</feature>
<sequence length="92" mass="10244">IEEEEEPLLDGVQEEDVKAEENASGSSGESNGSIVEDPSKEPNKQISLEETCKDKNGDELEGKEVEIDDWLFEFAQLFRTHVGIDPDAHLDL</sequence>
<dbReference type="InterPro" id="IPR044517">
    <property type="entry name" value="PHOX1-4"/>
</dbReference>
<feature type="compositionally biased region" description="Acidic residues" evidence="1">
    <location>
        <begin position="1"/>
        <end position="14"/>
    </location>
</feature>
<organism evidence="3">
    <name type="scientific">Pinus taeda</name>
    <name type="common">Loblolly pine</name>
    <dbReference type="NCBI Taxonomy" id="3352"/>
    <lineage>
        <taxon>Eukaryota</taxon>
        <taxon>Viridiplantae</taxon>
        <taxon>Streptophyta</taxon>
        <taxon>Embryophyta</taxon>
        <taxon>Tracheophyta</taxon>
        <taxon>Spermatophyta</taxon>
        <taxon>Pinopsida</taxon>
        <taxon>Pinidae</taxon>
        <taxon>Conifers I</taxon>
        <taxon>Pinales</taxon>
        <taxon>Pinaceae</taxon>
        <taxon>Pinus</taxon>
        <taxon>Pinus subgen. Pinus</taxon>
    </lineage>
</organism>
<feature type="compositionally biased region" description="Low complexity" evidence="1">
    <location>
        <begin position="22"/>
        <end position="33"/>
    </location>
</feature>
<dbReference type="EMBL" id="FJ046169">
    <property type="protein sequence ID" value="AFG67111.1"/>
    <property type="molecule type" value="Genomic_DNA"/>
</dbReference>
<evidence type="ECO:0000313" key="2">
    <source>
        <dbReference type="EMBL" id="AFG67109.1"/>
    </source>
</evidence>
<feature type="non-terminal residue" evidence="3">
    <location>
        <position position="92"/>
    </location>
</feature>
<feature type="compositionally biased region" description="Basic and acidic residues" evidence="1">
    <location>
        <begin position="50"/>
        <end position="60"/>
    </location>
</feature>
<evidence type="ECO:0000313" key="3">
    <source>
        <dbReference type="EMBL" id="AFG67110.1"/>
    </source>
</evidence>
<accession>H9WYL7</accession>
<dbReference type="AlphaFoldDB" id="H9WYL7"/>
<proteinExistence type="predicted"/>
<evidence type="ECO:0000256" key="1">
    <source>
        <dbReference type="SAM" id="MobiDB-lite"/>
    </source>
</evidence>
<feature type="region of interest" description="Disordered" evidence="1">
    <location>
        <begin position="1"/>
        <end position="60"/>
    </location>
</feature>
<evidence type="ECO:0000313" key="4">
    <source>
        <dbReference type="EMBL" id="AFG67111.1"/>
    </source>
</evidence>
<dbReference type="EMBL" id="FJ046166">
    <property type="protein sequence ID" value="AFG67112.1"/>
    <property type="molecule type" value="Genomic_DNA"/>
</dbReference>
<name>H9WYL7_PINTA</name>
<gene>
    <name evidence="3" type="ORF">0_11324_01</name>
</gene>
<dbReference type="PANTHER" id="PTHR46183">
    <property type="entry name" value="PROTEIN CLMP1"/>
    <property type="match status" value="1"/>
</dbReference>
<dbReference type="EMBL" id="FJ046178">
    <property type="protein sequence ID" value="AFG67110.1"/>
    <property type="molecule type" value="Genomic_DNA"/>
</dbReference>
<protein>
    <submittedName>
        <fullName evidence="3">Uncharacterized protein</fullName>
    </submittedName>
</protein>
<dbReference type="PANTHER" id="PTHR46183:SF8">
    <property type="entry name" value="PROTEIN CLMP1"/>
    <property type="match status" value="1"/>
</dbReference>